<dbReference type="GO" id="GO:0005524">
    <property type="term" value="F:ATP binding"/>
    <property type="evidence" value="ECO:0007669"/>
    <property type="project" value="UniProtKB-UniRule"/>
</dbReference>
<dbReference type="Gene3D" id="3.40.50.300">
    <property type="entry name" value="P-loop containing nucleotide triphosphate hydrolases"/>
    <property type="match status" value="1"/>
</dbReference>
<dbReference type="CDD" id="cd00009">
    <property type="entry name" value="AAA"/>
    <property type="match status" value="1"/>
</dbReference>
<comment type="similarity">
    <text evidence="1 8 11">Belongs to the DnaA family.</text>
</comment>
<comment type="caution">
    <text evidence="14">The sequence shown here is derived from an EMBL/GenBank/DDBJ whole genome shotgun (WGS) entry which is preliminary data.</text>
</comment>
<keyword evidence="5 8" id="KW-0067">ATP-binding</keyword>
<evidence type="ECO:0000256" key="4">
    <source>
        <dbReference type="ARBA" id="ARBA00022741"/>
    </source>
</evidence>
<dbReference type="Gene3D" id="3.30.300.180">
    <property type="match status" value="1"/>
</dbReference>
<dbReference type="InterPro" id="IPR038454">
    <property type="entry name" value="DnaA_N_sf"/>
</dbReference>
<organism evidence="14 15">
    <name type="scientific">Candidatus Pullichristensenella excrementigallinarum</name>
    <dbReference type="NCBI Taxonomy" id="2840907"/>
    <lineage>
        <taxon>Bacteria</taxon>
        <taxon>Bacillati</taxon>
        <taxon>Bacillota</taxon>
        <taxon>Clostridia</taxon>
        <taxon>Candidatus Pullichristensenella</taxon>
    </lineage>
</organism>
<keyword evidence="4 8" id="KW-0547">Nucleotide-binding</keyword>
<dbReference type="NCBIfam" id="TIGR00362">
    <property type="entry name" value="DnaA"/>
    <property type="match status" value="1"/>
</dbReference>
<evidence type="ECO:0000256" key="2">
    <source>
        <dbReference type="ARBA" id="ARBA00022490"/>
    </source>
</evidence>
<dbReference type="InterPro" id="IPR020591">
    <property type="entry name" value="Chromosome_initiator_DnaA-like"/>
</dbReference>
<dbReference type="InterPro" id="IPR024633">
    <property type="entry name" value="DnaA_N_dom"/>
</dbReference>
<comment type="function">
    <text evidence="8 10">Plays an essential role in the initiation and regulation of chromosomal replication. ATP-DnaA binds to the origin of replication (oriC) to initiate formation of the DNA replication initiation complex once per cell cycle. Binds the DnaA box (a 9 base pair repeat at the origin) and separates the double-stranded (ds)DNA. Forms a right-handed helical filament on oriC DNA; dsDNA binds to the exterior of the filament while single-stranded (ss)DNA is stabiized in the filament's interior. The ATP-DnaA-oriC complex binds and stabilizes one strand of the AT-rich DNA unwinding element (DUE), permitting loading of DNA polymerase. After initiation quickly degrades to an ADP-DnaA complex that is not apt for DNA replication. Binds acidic phospholipids.</text>
</comment>
<dbReference type="EMBL" id="DVMU01000190">
    <property type="protein sequence ID" value="HIU34617.1"/>
    <property type="molecule type" value="Genomic_DNA"/>
</dbReference>
<feature type="domain" description="Chromosomal replication initiator DnaA C-terminal" evidence="13">
    <location>
        <begin position="382"/>
        <end position="451"/>
    </location>
</feature>
<dbReference type="FunFam" id="3.40.50.300:FF:000668">
    <property type="entry name" value="Chromosomal replication initiator protein DnaA"/>
    <property type="match status" value="1"/>
</dbReference>
<dbReference type="InterPro" id="IPR001957">
    <property type="entry name" value="Chromosome_initiator_DnaA"/>
</dbReference>
<dbReference type="SMART" id="SM00382">
    <property type="entry name" value="AAA"/>
    <property type="match status" value="1"/>
</dbReference>
<dbReference type="FunFam" id="1.10.8.60:FF:000003">
    <property type="entry name" value="Chromosomal replication initiator protein DnaA"/>
    <property type="match status" value="1"/>
</dbReference>
<dbReference type="InterPro" id="IPR027417">
    <property type="entry name" value="P-loop_NTPase"/>
</dbReference>
<dbReference type="GO" id="GO:0006270">
    <property type="term" value="P:DNA replication initiation"/>
    <property type="evidence" value="ECO:0007669"/>
    <property type="project" value="UniProtKB-UniRule"/>
</dbReference>
<dbReference type="Pfam" id="PF11638">
    <property type="entry name" value="DnaA_N"/>
    <property type="match status" value="1"/>
</dbReference>
<comment type="domain">
    <text evidence="8">Domain I is involved in oligomerization and binding regulators, domain II is flexibile and of varying length in different bacteria, domain III forms the AAA+ region, while domain IV binds dsDNA.</text>
</comment>
<dbReference type="GO" id="GO:0008289">
    <property type="term" value="F:lipid binding"/>
    <property type="evidence" value="ECO:0007669"/>
    <property type="project" value="UniProtKB-KW"/>
</dbReference>
<evidence type="ECO:0000313" key="14">
    <source>
        <dbReference type="EMBL" id="HIU34617.1"/>
    </source>
</evidence>
<dbReference type="GO" id="GO:0003688">
    <property type="term" value="F:DNA replication origin binding"/>
    <property type="evidence" value="ECO:0007669"/>
    <property type="project" value="UniProtKB-UniRule"/>
</dbReference>
<feature type="region of interest" description="Domain I, interacts with DnaA modulators" evidence="8">
    <location>
        <begin position="1"/>
        <end position="124"/>
    </location>
</feature>
<comment type="caution">
    <text evidence="8">Lacks conserved residue(s) required for the propagation of feature annotation.</text>
</comment>
<dbReference type="SUPFAM" id="SSF52540">
    <property type="entry name" value="P-loop containing nucleoside triphosphate hydrolases"/>
    <property type="match status" value="1"/>
</dbReference>
<feature type="domain" description="AAA+ ATPase" evidence="12">
    <location>
        <begin position="169"/>
        <end position="298"/>
    </location>
</feature>
<evidence type="ECO:0000256" key="9">
    <source>
        <dbReference type="NCBIfam" id="TIGR00362"/>
    </source>
</evidence>
<dbReference type="PRINTS" id="PR00051">
    <property type="entry name" value="DNAA"/>
</dbReference>
<dbReference type="Gene3D" id="1.10.8.60">
    <property type="match status" value="1"/>
</dbReference>
<feature type="binding site" evidence="8">
    <location>
        <position position="180"/>
    </location>
    <ligand>
        <name>ATP</name>
        <dbReference type="ChEBI" id="CHEBI:30616"/>
    </ligand>
</feature>
<evidence type="ECO:0000256" key="3">
    <source>
        <dbReference type="ARBA" id="ARBA00022705"/>
    </source>
</evidence>
<dbReference type="GO" id="GO:0005886">
    <property type="term" value="C:plasma membrane"/>
    <property type="evidence" value="ECO:0007669"/>
    <property type="project" value="TreeGrafter"/>
</dbReference>
<proteinExistence type="inferred from homology"/>
<keyword evidence="6 8" id="KW-0446">Lipid-binding</keyword>
<dbReference type="SMART" id="SM00760">
    <property type="entry name" value="Bac_DnaA_C"/>
    <property type="match status" value="1"/>
</dbReference>
<evidence type="ECO:0000256" key="6">
    <source>
        <dbReference type="ARBA" id="ARBA00023121"/>
    </source>
</evidence>
<dbReference type="PANTHER" id="PTHR30050:SF2">
    <property type="entry name" value="CHROMOSOMAL REPLICATION INITIATOR PROTEIN DNAA"/>
    <property type="match status" value="1"/>
</dbReference>
<evidence type="ECO:0000256" key="5">
    <source>
        <dbReference type="ARBA" id="ARBA00022840"/>
    </source>
</evidence>
<feature type="binding site" evidence="8">
    <location>
        <position position="183"/>
    </location>
    <ligand>
        <name>ATP</name>
        <dbReference type="ChEBI" id="CHEBI:30616"/>
    </ligand>
</feature>
<evidence type="ECO:0000256" key="7">
    <source>
        <dbReference type="ARBA" id="ARBA00023125"/>
    </source>
</evidence>
<dbReference type="PROSITE" id="PS01008">
    <property type="entry name" value="DNAA"/>
    <property type="match status" value="1"/>
</dbReference>
<name>A0A9D1LDE5_9FIRM</name>
<evidence type="ECO:0000256" key="8">
    <source>
        <dbReference type="HAMAP-Rule" id="MF_00377"/>
    </source>
</evidence>
<dbReference type="InterPro" id="IPR018312">
    <property type="entry name" value="Chromosome_initiator_DnaA_CS"/>
</dbReference>
<comment type="subunit">
    <text evidence="8">Oligomerizes as a right-handed, spiral filament on DNA at oriC.</text>
</comment>
<feature type="binding site" evidence="8">
    <location>
        <position position="184"/>
    </location>
    <ligand>
        <name>ATP</name>
        <dbReference type="ChEBI" id="CHEBI:30616"/>
    </ligand>
</feature>
<dbReference type="Pfam" id="PF00308">
    <property type="entry name" value="Bac_DnaA"/>
    <property type="match status" value="1"/>
</dbReference>
<evidence type="ECO:0000256" key="1">
    <source>
        <dbReference type="ARBA" id="ARBA00006583"/>
    </source>
</evidence>
<dbReference type="InterPro" id="IPR010921">
    <property type="entry name" value="Trp_repressor/repl_initiator"/>
</dbReference>
<dbReference type="InterPro" id="IPR013317">
    <property type="entry name" value="DnaA_dom"/>
</dbReference>
<dbReference type="Gene3D" id="1.10.1750.10">
    <property type="match status" value="1"/>
</dbReference>
<feature type="binding site" evidence="8">
    <location>
        <position position="182"/>
    </location>
    <ligand>
        <name>ATP</name>
        <dbReference type="ChEBI" id="CHEBI:30616"/>
    </ligand>
</feature>
<dbReference type="PANTHER" id="PTHR30050">
    <property type="entry name" value="CHROMOSOMAL REPLICATION INITIATOR PROTEIN DNAA"/>
    <property type="match status" value="1"/>
</dbReference>
<dbReference type="InterPro" id="IPR013159">
    <property type="entry name" value="DnaA_C"/>
</dbReference>
<evidence type="ECO:0000259" key="12">
    <source>
        <dbReference type="SMART" id="SM00382"/>
    </source>
</evidence>
<dbReference type="Pfam" id="PF08299">
    <property type="entry name" value="Bac_DnaA_C"/>
    <property type="match status" value="1"/>
</dbReference>
<evidence type="ECO:0000313" key="15">
    <source>
        <dbReference type="Proteomes" id="UP000824072"/>
    </source>
</evidence>
<evidence type="ECO:0000256" key="10">
    <source>
        <dbReference type="RuleBase" id="RU000577"/>
    </source>
</evidence>
<evidence type="ECO:0000259" key="13">
    <source>
        <dbReference type="SMART" id="SM00760"/>
    </source>
</evidence>
<reference evidence="14" key="1">
    <citation type="submission" date="2020-10" db="EMBL/GenBank/DDBJ databases">
        <authorList>
            <person name="Gilroy R."/>
        </authorList>
    </citation>
    <scope>NUCLEOTIDE SEQUENCE</scope>
    <source>
        <strain evidence="14">ChiHcec3-11533</strain>
    </source>
</reference>
<evidence type="ECO:0000256" key="11">
    <source>
        <dbReference type="RuleBase" id="RU004227"/>
    </source>
</evidence>
<keyword evidence="2 8" id="KW-0963">Cytoplasm</keyword>
<dbReference type="AlphaFoldDB" id="A0A9D1LDE5"/>
<feature type="region of interest" description="Domain IV, binds dsDNA" evidence="8">
    <location>
        <begin position="354"/>
        <end position="475"/>
    </location>
</feature>
<reference evidence="14" key="2">
    <citation type="journal article" date="2021" name="PeerJ">
        <title>Extensive microbial diversity within the chicken gut microbiome revealed by metagenomics and culture.</title>
        <authorList>
            <person name="Gilroy R."/>
            <person name="Ravi A."/>
            <person name="Getino M."/>
            <person name="Pursley I."/>
            <person name="Horton D.L."/>
            <person name="Alikhan N.F."/>
            <person name="Baker D."/>
            <person name="Gharbi K."/>
            <person name="Hall N."/>
            <person name="Watson M."/>
            <person name="Adriaenssens E.M."/>
            <person name="Foster-Nyarko E."/>
            <person name="Jarju S."/>
            <person name="Secka A."/>
            <person name="Antonio M."/>
            <person name="Oren A."/>
            <person name="Chaudhuri R.R."/>
            <person name="La Ragione R."/>
            <person name="Hildebrand F."/>
            <person name="Pallen M.J."/>
        </authorList>
    </citation>
    <scope>NUCLEOTIDE SEQUENCE</scope>
    <source>
        <strain evidence="14">ChiHcec3-11533</strain>
    </source>
</reference>
<protein>
    <recommendedName>
        <fullName evidence="8 9">Chromosomal replication initiator protein DnaA</fullName>
    </recommendedName>
</protein>
<keyword evidence="3 8" id="KW-0235">DNA replication</keyword>
<dbReference type="GO" id="GO:0006275">
    <property type="term" value="P:regulation of DNA replication"/>
    <property type="evidence" value="ECO:0007669"/>
    <property type="project" value="UniProtKB-UniRule"/>
</dbReference>
<dbReference type="InterPro" id="IPR003593">
    <property type="entry name" value="AAA+_ATPase"/>
</dbReference>
<accession>A0A9D1LDE5</accession>
<sequence length="475" mass="54149">MAALVPKGRICYNKESNFSPVFPRNVGKLWKNTHGGVELNYTQAHLEAFHRALEIIKDDIQLVCYNMWFKDLKLNSVYEDTIVLQAPTFFIISSLKNRYEEAMRGAFSLAFGKPYDIEIYTAEELERRSSSHAETMLNPKYTFDNFVVGPSNSFAYAASLAVAEGPNDAYNPLFIYGGVGLGKTHLMNAIGNFIIAQNPEAKVLFITSETFTNELIDSIVRKKGTSELRNKMRNVDVLLVDDIQFLSKTVATQEEFFHTFNHLHSLSKQIIISSDRPPKEIPTIEERLRSRFESGLIVDVQKPDYETRVAILRKKADEEEIDTPNEVLEFIAEKFESNIRELEGSLNRVKAQADLMGKPISLQTAQEALSQLFATRAARRITSESIIQLVSNHYSLTEDELVSKKRSREIALPRQIAMYMIREMTQMSTTAIGRSFGGRDHTTVMHACEKIADQMKLDISFRKTVEELMEFARRK</sequence>
<gene>
    <name evidence="8 14" type="primary">dnaA</name>
    <name evidence="14" type="ORF">IAB02_08645</name>
</gene>
<keyword evidence="7 8" id="KW-0238">DNA-binding</keyword>
<dbReference type="SUPFAM" id="SSF48295">
    <property type="entry name" value="TrpR-like"/>
    <property type="match status" value="1"/>
</dbReference>
<dbReference type="Proteomes" id="UP000824072">
    <property type="component" value="Unassembled WGS sequence"/>
</dbReference>
<dbReference type="HAMAP" id="MF_00377">
    <property type="entry name" value="DnaA_bact"/>
    <property type="match status" value="1"/>
</dbReference>
<comment type="subcellular location">
    <subcellularLocation>
        <location evidence="8">Cytoplasm</location>
    </subcellularLocation>
</comment>
<dbReference type="CDD" id="cd06571">
    <property type="entry name" value="Bac_DnaA_C"/>
    <property type="match status" value="1"/>
</dbReference>
<dbReference type="GO" id="GO:0005737">
    <property type="term" value="C:cytoplasm"/>
    <property type="evidence" value="ECO:0007669"/>
    <property type="project" value="UniProtKB-SubCell"/>
</dbReference>